<dbReference type="KEGG" id="sted:SPTER_15920"/>
<sequence length="152" mass="17300">MNKKYHVKLSDIERTTIQKILDNETTSKYIRKRCNVLLHTDENAGKPPKQEEIAKRCGVSDVTVYSLVKEYDTQGMEYCLRRRKYATPPNPPIVTGEKEARIIALACGAAPHGRARWTVRLLAQKVIELGIMETVSHETIRTALKKHNLSLT</sequence>
<name>A0A517DSD0_9FIRM</name>
<dbReference type="Proteomes" id="UP000320776">
    <property type="component" value="Chromosome"/>
</dbReference>
<gene>
    <name evidence="1" type="ORF">SPTER_15920</name>
</gene>
<keyword evidence="1" id="KW-0238">DNA-binding</keyword>
<protein>
    <submittedName>
        <fullName evidence="1">Homeodomain-like domain protein</fullName>
    </submittedName>
</protein>
<dbReference type="SUPFAM" id="SSF46689">
    <property type="entry name" value="Homeodomain-like"/>
    <property type="match status" value="1"/>
</dbReference>
<organism evidence="1 2">
    <name type="scientific">Sporomusa termitida</name>
    <dbReference type="NCBI Taxonomy" id="2377"/>
    <lineage>
        <taxon>Bacteria</taxon>
        <taxon>Bacillati</taxon>
        <taxon>Bacillota</taxon>
        <taxon>Negativicutes</taxon>
        <taxon>Selenomonadales</taxon>
        <taxon>Sporomusaceae</taxon>
        <taxon>Sporomusa</taxon>
    </lineage>
</organism>
<dbReference type="AlphaFoldDB" id="A0A517DSD0"/>
<dbReference type="InterPro" id="IPR009057">
    <property type="entry name" value="Homeodomain-like_sf"/>
</dbReference>
<evidence type="ECO:0000313" key="2">
    <source>
        <dbReference type="Proteomes" id="UP000320776"/>
    </source>
</evidence>
<keyword evidence="2" id="KW-1185">Reference proteome</keyword>
<dbReference type="OrthoDB" id="69748at2"/>
<keyword evidence="1" id="KW-0371">Homeobox</keyword>
<dbReference type="GO" id="GO:0003677">
    <property type="term" value="F:DNA binding"/>
    <property type="evidence" value="ECO:0007669"/>
    <property type="project" value="UniProtKB-KW"/>
</dbReference>
<proteinExistence type="predicted"/>
<dbReference type="Pfam" id="PF13565">
    <property type="entry name" value="HTH_32"/>
    <property type="match status" value="1"/>
</dbReference>
<dbReference type="EMBL" id="CP036259">
    <property type="protein sequence ID" value="QDR80272.1"/>
    <property type="molecule type" value="Genomic_DNA"/>
</dbReference>
<reference evidence="1 2" key="1">
    <citation type="submission" date="2019-02" db="EMBL/GenBank/DDBJ databases">
        <title>Closed genome of Sporomusa termitida DSM 4440.</title>
        <authorList>
            <person name="Poehlein A."/>
            <person name="Daniel R."/>
        </authorList>
    </citation>
    <scope>NUCLEOTIDE SEQUENCE [LARGE SCALE GENOMIC DNA]</scope>
    <source>
        <strain evidence="1 2">DSM 4440</strain>
    </source>
</reference>
<accession>A0A517DSD0</accession>
<dbReference type="RefSeq" id="WP_144349889.1">
    <property type="nucleotide sequence ID" value="NZ_CP036259.1"/>
</dbReference>
<evidence type="ECO:0000313" key="1">
    <source>
        <dbReference type="EMBL" id="QDR80272.1"/>
    </source>
</evidence>